<name>A0A917DNS0_9SPHN</name>
<gene>
    <name evidence="2" type="ORF">GCM10010989_30980</name>
</gene>
<feature type="transmembrane region" description="Helical" evidence="1">
    <location>
        <begin position="12"/>
        <end position="31"/>
    </location>
</feature>
<proteinExistence type="predicted"/>
<keyword evidence="3" id="KW-1185">Reference proteome</keyword>
<accession>A0A917DNS0</accession>
<comment type="caution">
    <text evidence="2">The sequence shown here is derived from an EMBL/GenBank/DDBJ whole genome shotgun (WGS) entry which is preliminary data.</text>
</comment>
<dbReference type="AlphaFoldDB" id="A0A917DNS0"/>
<reference evidence="2 3" key="1">
    <citation type="journal article" date="2014" name="Int. J. Syst. Evol. Microbiol.">
        <title>Complete genome sequence of Corynebacterium casei LMG S-19264T (=DSM 44701T), isolated from a smear-ripened cheese.</title>
        <authorList>
            <consortium name="US DOE Joint Genome Institute (JGI-PGF)"/>
            <person name="Walter F."/>
            <person name="Albersmeier A."/>
            <person name="Kalinowski J."/>
            <person name="Ruckert C."/>
        </authorList>
    </citation>
    <scope>NUCLEOTIDE SEQUENCE [LARGE SCALE GENOMIC DNA]</scope>
    <source>
        <strain evidence="2 3">CGMCC 1.15358</strain>
    </source>
</reference>
<protein>
    <submittedName>
        <fullName evidence="2">Uncharacterized protein</fullName>
    </submittedName>
</protein>
<keyword evidence="1" id="KW-0812">Transmembrane</keyword>
<dbReference type="EMBL" id="BMIO01000025">
    <property type="protein sequence ID" value="GGD54624.1"/>
    <property type="molecule type" value="Genomic_DNA"/>
</dbReference>
<organism evidence="2 3">
    <name type="scientific">Croceicoccus pelagius</name>
    <dbReference type="NCBI Taxonomy" id="1703341"/>
    <lineage>
        <taxon>Bacteria</taxon>
        <taxon>Pseudomonadati</taxon>
        <taxon>Pseudomonadota</taxon>
        <taxon>Alphaproteobacteria</taxon>
        <taxon>Sphingomonadales</taxon>
        <taxon>Erythrobacteraceae</taxon>
        <taxon>Croceicoccus</taxon>
    </lineage>
</organism>
<sequence>MSKANARRLLRPHGLAVVLGMGALSVALVGATRETFGGSLPALGELAVAGVGMIGGAKAVLAAA</sequence>
<evidence type="ECO:0000313" key="2">
    <source>
        <dbReference type="EMBL" id="GGD54624.1"/>
    </source>
</evidence>
<dbReference type="Proteomes" id="UP000598997">
    <property type="component" value="Unassembled WGS sequence"/>
</dbReference>
<feature type="transmembrane region" description="Helical" evidence="1">
    <location>
        <begin position="43"/>
        <end position="63"/>
    </location>
</feature>
<keyword evidence="1" id="KW-0472">Membrane</keyword>
<keyword evidence="1" id="KW-1133">Transmembrane helix</keyword>
<evidence type="ECO:0000256" key="1">
    <source>
        <dbReference type="SAM" id="Phobius"/>
    </source>
</evidence>
<evidence type="ECO:0000313" key="3">
    <source>
        <dbReference type="Proteomes" id="UP000598997"/>
    </source>
</evidence>